<evidence type="ECO:0000313" key="2">
    <source>
        <dbReference type="Proteomes" id="UP000004688"/>
    </source>
</evidence>
<dbReference type="Proteomes" id="UP000004688">
    <property type="component" value="Chromosome"/>
</dbReference>
<reference evidence="1 2" key="1">
    <citation type="journal article" date="2013" name="PLoS ONE">
        <title>Poles Apart: Arctic and Antarctic Octadecabacter strains Share High Genome Plasticity and a New Type of Xanthorhodopsin.</title>
        <authorList>
            <person name="Vollmers J."/>
            <person name="Voget S."/>
            <person name="Dietrich S."/>
            <person name="Gollnow K."/>
            <person name="Smits M."/>
            <person name="Meyer K."/>
            <person name="Brinkhoff T."/>
            <person name="Simon M."/>
            <person name="Daniel R."/>
        </authorList>
    </citation>
    <scope>NUCLEOTIDE SEQUENCE [LARGE SCALE GENOMIC DNA]</scope>
    <source>
        <strain evidence="1 2">238</strain>
    </source>
</reference>
<dbReference type="AlphaFoldDB" id="M9RFQ5"/>
<accession>M9RFQ5</accession>
<dbReference type="eggNOG" id="COG3137">
    <property type="taxonomic scope" value="Bacteria"/>
</dbReference>
<dbReference type="EMBL" id="CP003742">
    <property type="protein sequence ID" value="AGI70982.1"/>
    <property type="molecule type" value="Genomic_DNA"/>
</dbReference>
<sequence>MGYYDGTNGYEITLSYQYSENDSTVDEDSLLYDLEYTRDFGAAYYGFAKLQGTIESIPFDTSDNFLGFGVGYKIYDTRDIQWSVQGGVGYRVADLDTVSDLNEGALSLSSNYSNQINETLAITNDTDIIGSESDTVVYNDLGFNVSMTETLALRTSLVTEYHTDPAPGKDDTDNAFGVSLVYNFN</sequence>
<protein>
    <recommendedName>
        <fullName evidence="3">DUF481 domain-containing protein</fullName>
    </recommendedName>
</protein>
<evidence type="ECO:0008006" key="3">
    <source>
        <dbReference type="Google" id="ProtNLM"/>
    </source>
</evidence>
<dbReference type="HOGENOM" id="CLU_058997_1_1_5"/>
<dbReference type="Pfam" id="PF04338">
    <property type="entry name" value="DUF481"/>
    <property type="match status" value="1"/>
</dbReference>
<name>M9RFQ5_9RHOB</name>
<dbReference type="KEGG" id="oar:OA238_c07650"/>
<dbReference type="InterPro" id="IPR007433">
    <property type="entry name" value="DUF481"/>
</dbReference>
<proteinExistence type="predicted"/>
<keyword evidence="2" id="KW-1185">Reference proteome</keyword>
<organism evidence="1 2">
    <name type="scientific">Octadecabacter arcticus 238</name>
    <dbReference type="NCBI Taxonomy" id="391616"/>
    <lineage>
        <taxon>Bacteria</taxon>
        <taxon>Pseudomonadati</taxon>
        <taxon>Pseudomonadota</taxon>
        <taxon>Alphaproteobacteria</taxon>
        <taxon>Rhodobacterales</taxon>
        <taxon>Roseobacteraceae</taxon>
        <taxon>Octadecabacter</taxon>
    </lineage>
</organism>
<dbReference type="STRING" id="391616.OA238_c07650"/>
<evidence type="ECO:0000313" key="1">
    <source>
        <dbReference type="EMBL" id="AGI70982.1"/>
    </source>
</evidence>
<gene>
    <name evidence="1" type="ORF">OA238_c07650</name>
</gene>